<evidence type="ECO:0000256" key="1">
    <source>
        <dbReference type="SAM" id="MobiDB-lite"/>
    </source>
</evidence>
<organism evidence="2 3">
    <name type="scientific">Durusdinium trenchii</name>
    <dbReference type="NCBI Taxonomy" id="1381693"/>
    <lineage>
        <taxon>Eukaryota</taxon>
        <taxon>Sar</taxon>
        <taxon>Alveolata</taxon>
        <taxon>Dinophyceae</taxon>
        <taxon>Suessiales</taxon>
        <taxon>Symbiodiniaceae</taxon>
        <taxon>Durusdinium</taxon>
    </lineage>
</organism>
<proteinExistence type="predicted"/>
<dbReference type="EMBL" id="CAXAMM010024891">
    <property type="protein sequence ID" value="CAK9056136.1"/>
    <property type="molecule type" value="Genomic_DNA"/>
</dbReference>
<accession>A0ABP0MXT9</accession>
<gene>
    <name evidence="2" type="ORF">SCF082_LOCUS30280</name>
</gene>
<dbReference type="SUPFAM" id="SSF54001">
    <property type="entry name" value="Cysteine proteinases"/>
    <property type="match status" value="1"/>
</dbReference>
<protein>
    <recommendedName>
        <fullName evidence="4">USP domain-containing protein</fullName>
    </recommendedName>
</protein>
<evidence type="ECO:0008006" key="4">
    <source>
        <dbReference type="Google" id="ProtNLM"/>
    </source>
</evidence>
<evidence type="ECO:0000313" key="3">
    <source>
        <dbReference type="Proteomes" id="UP001642464"/>
    </source>
</evidence>
<feature type="compositionally biased region" description="Low complexity" evidence="1">
    <location>
        <begin position="105"/>
        <end position="116"/>
    </location>
</feature>
<evidence type="ECO:0000313" key="2">
    <source>
        <dbReference type="EMBL" id="CAK9056136.1"/>
    </source>
</evidence>
<comment type="caution">
    <text evidence="2">The sequence shown here is derived from an EMBL/GenBank/DDBJ whole genome shotgun (WGS) entry which is preliminary data.</text>
</comment>
<reference evidence="2 3" key="1">
    <citation type="submission" date="2024-02" db="EMBL/GenBank/DDBJ databases">
        <authorList>
            <person name="Chen Y."/>
            <person name="Shah S."/>
            <person name="Dougan E. K."/>
            <person name="Thang M."/>
            <person name="Chan C."/>
        </authorList>
    </citation>
    <scope>NUCLEOTIDE SEQUENCE [LARGE SCALE GENOMIC DNA]</scope>
</reference>
<dbReference type="InterPro" id="IPR038765">
    <property type="entry name" value="Papain-like_cys_pep_sf"/>
</dbReference>
<dbReference type="Proteomes" id="UP001642464">
    <property type="component" value="Unassembled WGS sequence"/>
</dbReference>
<sequence>MQPTRYLGHFQCLDILSTTELPFFYDDGVDLQWSAFRIQSIVCHTGSSISGHFRAVLRCTEGWYICQDNEPPTFHAHLPKWCLERAVLIWMIPITDEVISDHQTQDSSSESDSESGPPDPQDHPVSPEGAPALSLVLQSVLESVLDDTDERWLR</sequence>
<feature type="region of interest" description="Disordered" evidence="1">
    <location>
        <begin position="100"/>
        <end position="129"/>
    </location>
</feature>
<keyword evidence="3" id="KW-1185">Reference proteome</keyword>
<name>A0ABP0MXT9_9DINO</name>